<dbReference type="InterPro" id="IPR011059">
    <property type="entry name" value="Metal-dep_hydrolase_composite"/>
</dbReference>
<feature type="domain" description="Amidohydrolase-related" evidence="2">
    <location>
        <begin position="87"/>
        <end position="459"/>
    </location>
</feature>
<comment type="caution">
    <text evidence="3">The sequence shown here is derived from an EMBL/GenBank/DDBJ whole genome shotgun (WGS) entry which is preliminary data.</text>
</comment>
<dbReference type="EMBL" id="QYUM01000003">
    <property type="protein sequence ID" value="RJF91358.1"/>
    <property type="molecule type" value="Genomic_DNA"/>
</dbReference>
<dbReference type="SUPFAM" id="SSF51338">
    <property type="entry name" value="Composite domain of metallo-dependent hydrolases"/>
    <property type="match status" value="1"/>
</dbReference>
<evidence type="ECO:0000313" key="4">
    <source>
        <dbReference type="Proteomes" id="UP000286100"/>
    </source>
</evidence>
<dbReference type="PANTHER" id="PTHR43135">
    <property type="entry name" value="ALPHA-D-RIBOSE 1-METHYLPHOSPHONATE 5-TRIPHOSPHATE DIPHOSPHATASE"/>
    <property type="match status" value="1"/>
</dbReference>
<dbReference type="InterPro" id="IPR006680">
    <property type="entry name" value="Amidohydro-rel"/>
</dbReference>
<dbReference type="OrthoDB" id="9782972at2"/>
<accession>A0A418WMY0</accession>
<dbReference type="Proteomes" id="UP000286100">
    <property type="component" value="Unassembled WGS sequence"/>
</dbReference>
<reference evidence="3 4" key="1">
    <citation type="submission" date="2018-09" db="EMBL/GenBank/DDBJ databases">
        <authorList>
            <person name="Zhu H."/>
        </authorList>
    </citation>
    <scope>NUCLEOTIDE SEQUENCE [LARGE SCALE GENOMIC DNA]</scope>
    <source>
        <strain evidence="3 4">K2R01-6</strain>
    </source>
</reference>
<protein>
    <recommendedName>
        <fullName evidence="2">Amidohydrolase-related domain-containing protein</fullName>
    </recommendedName>
</protein>
<dbReference type="Gene3D" id="3.20.20.140">
    <property type="entry name" value="Metal-dependent hydrolases"/>
    <property type="match status" value="1"/>
</dbReference>
<dbReference type="RefSeq" id="WP_119763396.1">
    <property type="nucleotide sequence ID" value="NZ_QYUM01000003.1"/>
</dbReference>
<dbReference type="Gene3D" id="2.30.40.10">
    <property type="entry name" value="Urease, subunit C, domain 1"/>
    <property type="match status" value="1"/>
</dbReference>
<dbReference type="InterPro" id="IPR051781">
    <property type="entry name" value="Metallo-dep_Hydrolase"/>
</dbReference>
<dbReference type="PANTHER" id="PTHR43135:SF3">
    <property type="entry name" value="ALPHA-D-RIBOSE 1-METHYLPHOSPHONATE 5-TRIPHOSPHATE DIPHOSPHATASE"/>
    <property type="match status" value="1"/>
</dbReference>
<organism evidence="3 4">
    <name type="scientific">Sphingomonas cavernae</name>
    <dbReference type="NCBI Taxonomy" id="2320861"/>
    <lineage>
        <taxon>Bacteria</taxon>
        <taxon>Pseudomonadati</taxon>
        <taxon>Pseudomonadota</taxon>
        <taxon>Alphaproteobacteria</taxon>
        <taxon>Sphingomonadales</taxon>
        <taxon>Sphingomonadaceae</taxon>
        <taxon>Sphingomonas</taxon>
    </lineage>
</organism>
<feature type="chain" id="PRO_5019199058" description="Amidohydrolase-related domain-containing protein" evidence="1">
    <location>
        <begin position="21"/>
        <end position="466"/>
    </location>
</feature>
<name>A0A418WMY0_9SPHN</name>
<evidence type="ECO:0000256" key="1">
    <source>
        <dbReference type="SAM" id="SignalP"/>
    </source>
</evidence>
<dbReference type="Pfam" id="PF01979">
    <property type="entry name" value="Amidohydro_1"/>
    <property type="match status" value="1"/>
</dbReference>
<dbReference type="InterPro" id="IPR032466">
    <property type="entry name" value="Metal_Hydrolase"/>
</dbReference>
<proteinExistence type="predicted"/>
<dbReference type="GO" id="GO:0016810">
    <property type="term" value="F:hydrolase activity, acting on carbon-nitrogen (but not peptide) bonds"/>
    <property type="evidence" value="ECO:0007669"/>
    <property type="project" value="InterPro"/>
</dbReference>
<feature type="signal peptide" evidence="1">
    <location>
        <begin position="1"/>
        <end position="20"/>
    </location>
</feature>
<dbReference type="AlphaFoldDB" id="A0A418WMY0"/>
<gene>
    <name evidence="3" type="ORF">D3876_14750</name>
</gene>
<evidence type="ECO:0000313" key="3">
    <source>
        <dbReference type="EMBL" id="RJF91358.1"/>
    </source>
</evidence>
<keyword evidence="1" id="KW-0732">Signal</keyword>
<evidence type="ECO:0000259" key="2">
    <source>
        <dbReference type="Pfam" id="PF01979"/>
    </source>
</evidence>
<keyword evidence="4" id="KW-1185">Reference proteome</keyword>
<sequence length="466" mass="48440">MGWSSSGFAFAALLASAGNAAAPPAREADNGESPLVITSVVVLDTERGTPSAPQDIFIDKGRIVAIAPARTRAAPHDARHIDGTGRFAMPGLIDVHAHVGNGGSARQDDASRVVALGQFLRYGVTTVFVPGATGAGDADFPGLRQRCGSHAIVCPRIFGSGSIITARGSHPVSTIFDMPQDVPAAATEARGVTVLEPGQDIAALIAAKAATGVDAIKIVVEDGPPPWHPKPRLTDDQIKTIVDAAHARGLRVFAHVSTAQLTQVVVDAGADGIMHAPVDPLADATLRRMAERGIWYVPTFSLYDGILTWARKQREADPYALKGVPAAVIESLAAPPFLAASAETENEALGYLRNVSQNLHRAAAAGVPVALGSDVNNPFVYPGYSAHEELSKMVQSGMTPAQALKAGTAGGAAFLSASDRIGRIAPGFEADILLLSRNPLLRIENSRSIVAVIADGRVVQGSISND</sequence>
<dbReference type="SUPFAM" id="SSF51556">
    <property type="entry name" value="Metallo-dependent hydrolases"/>
    <property type="match status" value="1"/>
</dbReference>